<gene>
    <name evidence="2" type="ORF">NDU88_003908</name>
</gene>
<name>A0AAV7UZV5_PLEWA</name>
<evidence type="ECO:0000256" key="1">
    <source>
        <dbReference type="SAM" id="MobiDB-lite"/>
    </source>
</evidence>
<sequence length="125" mass="14248">MAWNTRGSEWERWRCPEHTVSEPETRAEVQESAPLTSSGGPQVNRGRRAEPEPGLTRPDKDVEGSEASAQPAPKKRTGRRRREVFPGHRTRSGAAHTQLYFIVRGSLPRYEHEERRTFGNGRQQS</sequence>
<feature type="region of interest" description="Disordered" evidence="1">
    <location>
        <begin position="1"/>
        <end position="125"/>
    </location>
</feature>
<keyword evidence="3" id="KW-1185">Reference proteome</keyword>
<evidence type="ECO:0000313" key="2">
    <source>
        <dbReference type="EMBL" id="KAJ1194620.1"/>
    </source>
</evidence>
<dbReference type="AlphaFoldDB" id="A0AAV7UZV5"/>
<organism evidence="2 3">
    <name type="scientific">Pleurodeles waltl</name>
    <name type="common">Iberian ribbed newt</name>
    <dbReference type="NCBI Taxonomy" id="8319"/>
    <lineage>
        <taxon>Eukaryota</taxon>
        <taxon>Metazoa</taxon>
        <taxon>Chordata</taxon>
        <taxon>Craniata</taxon>
        <taxon>Vertebrata</taxon>
        <taxon>Euteleostomi</taxon>
        <taxon>Amphibia</taxon>
        <taxon>Batrachia</taxon>
        <taxon>Caudata</taxon>
        <taxon>Salamandroidea</taxon>
        <taxon>Salamandridae</taxon>
        <taxon>Pleurodelinae</taxon>
        <taxon>Pleurodeles</taxon>
    </lineage>
</organism>
<feature type="compositionally biased region" description="Basic and acidic residues" evidence="1">
    <location>
        <begin position="8"/>
        <end position="29"/>
    </location>
</feature>
<proteinExistence type="predicted"/>
<reference evidence="2" key="1">
    <citation type="journal article" date="2022" name="bioRxiv">
        <title>Sequencing and chromosome-scale assembly of the giantPleurodeles waltlgenome.</title>
        <authorList>
            <person name="Brown T."/>
            <person name="Elewa A."/>
            <person name="Iarovenko S."/>
            <person name="Subramanian E."/>
            <person name="Araus A.J."/>
            <person name="Petzold A."/>
            <person name="Susuki M."/>
            <person name="Suzuki K.-i.T."/>
            <person name="Hayashi T."/>
            <person name="Toyoda A."/>
            <person name="Oliveira C."/>
            <person name="Osipova E."/>
            <person name="Leigh N.D."/>
            <person name="Simon A."/>
            <person name="Yun M.H."/>
        </authorList>
    </citation>
    <scope>NUCLEOTIDE SEQUENCE</scope>
    <source>
        <strain evidence="2">20211129_DDA</strain>
        <tissue evidence="2">Liver</tissue>
    </source>
</reference>
<evidence type="ECO:0000313" key="3">
    <source>
        <dbReference type="Proteomes" id="UP001066276"/>
    </source>
</evidence>
<comment type="caution">
    <text evidence="2">The sequence shown here is derived from an EMBL/GenBank/DDBJ whole genome shotgun (WGS) entry which is preliminary data.</text>
</comment>
<protein>
    <submittedName>
        <fullName evidence="2">Uncharacterized protein</fullName>
    </submittedName>
</protein>
<feature type="compositionally biased region" description="Basic residues" evidence="1">
    <location>
        <begin position="73"/>
        <end position="82"/>
    </location>
</feature>
<dbReference type="EMBL" id="JANPWB010000004">
    <property type="protein sequence ID" value="KAJ1194620.1"/>
    <property type="molecule type" value="Genomic_DNA"/>
</dbReference>
<accession>A0AAV7UZV5</accession>
<dbReference type="Proteomes" id="UP001066276">
    <property type="component" value="Chromosome 2_2"/>
</dbReference>
<feature type="compositionally biased region" description="Basic and acidic residues" evidence="1">
    <location>
        <begin position="47"/>
        <end position="63"/>
    </location>
</feature>